<name>A0ABU8K876_9HYPH</name>
<dbReference type="PRINTS" id="PR00038">
    <property type="entry name" value="HTHLUXR"/>
</dbReference>
<accession>A0ABU8K876</accession>
<evidence type="ECO:0000313" key="8">
    <source>
        <dbReference type="Proteomes" id="UP001366503"/>
    </source>
</evidence>
<dbReference type="Gene3D" id="3.40.50.2300">
    <property type="match status" value="1"/>
</dbReference>
<keyword evidence="8" id="KW-1185">Reference proteome</keyword>
<dbReference type="RefSeq" id="WP_337092153.1">
    <property type="nucleotide sequence ID" value="NZ_JAPYKO010000003.1"/>
</dbReference>
<keyword evidence="4" id="KW-0597">Phosphoprotein</keyword>
<protein>
    <submittedName>
        <fullName evidence="7">Response regulator transcription factor</fullName>
    </submittedName>
</protein>
<dbReference type="PANTHER" id="PTHR44688:SF16">
    <property type="entry name" value="DNA-BINDING TRANSCRIPTIONAL ACTIVATOR DEVR_DOSR"/>
    <property type="match status" value="1"/>
</dbReference>
<dbReference type="PROSITE" id="PS50043">
    <property type="entry name" value="HTH_LUXR_2"/>
    <property type="match status" value="1"/>
</dbReference>
<evidence type="ECO:0000313" key="7">
    <source>
        <dbReference type="EMBL" id="MEI9401821.1"/>
    </source>
</evidence>
<gene>
    <name evidence="7" type="ORF">O7A05_06455</name>
</gene>
<dbReference type="SMART" id="SM00448">
    <property type="entry name" value="REC"/>
    <property type="match status" value="1"/>
</dbReference>
<evidence type="ECO:0000259" key="5">
    <source>
        <dbReference type="PROSITE" id="PS50043"/>
    </source>
</evidence>
<dbReference type="CDD" id="cd17537">
    <property type="entry name" value="REC_FixJ"/>
    <property type="match status" value="1"/>
</dbReference>
<dbReference type="PROSITE" id="PS00622">
    <property type="entry name" value="HTH_LUXR_1"/>
    <property type="match status" value="1"/>
</dbReference>
<feature type="domain" description="HTH luxR-type" evidence="5">
    <location>
        <begin position="145"/>
        <end position="210"/>
    </location>
</feature>
<dbReference type="Proteomes" id="UP001366503">
    <property type="component" value="Unassembled WGS sequence"/>
</dbReference>
<feature type="domain" description="Response regulatory" evidence="6">
    <location>
        <begin position="15"/>
        <end position="129"/>
    </location>
</feature>
<evidence type="ECO:0000256" key="2">
    <source>
        <dbReference type="ARBA" id="ARBA00023125"/>
    </source>
</evidence>
<dbReference type="Gene3D" id="1.10.10.10">
    <property type="entry name" value="Winged helix-like DNA-binding domain superfamily/Winged helix DNA-binding domain"/>
    <property type="match status" value="1"/>
</dbReference>
<feature type="modified residue" description="4-aspartylphosphate" evidence="4">
    <location>
        <position position="64"/>
    </location>
</feature>
<comment type="caution">
    <text evidence="7">The sequence shown here is derived from an EMBL/GenBank/DDBJ whole genome shotgun (WGS) entry which is preliminary data.</text>
</comment>
<evidence type="ECO:0000256" key="1">
    <source>
        <dbReference type="ARBA" id="ARBA00023015"/>
    </source>
</evidence>
<dbReference type="SUPFAM" id="SSF52172">
    <property type="entry name" value="CheY-like"/>
    <property type="match status" value="1"/>
</dbReference>
<dbReference type="InterPro" id="IPR036388">
    <property type="entry name" value="WH-like_DNA-bd_sf"/>
</dbReference>
<evidence type="ECO:0000259" key="6">
    <source>
        <dbReference type="PROSITE" id="PS50110"/>
    </source>
</evidence>
<sequence length="218" mass="23775">MTTGANGNSISTPNIVYVVDDDTALREAISSLFRSVGLQVETFASASEFLQSKPLEAPSCIVLDIRLPGVSGLDFQGQLARSGIPIPIVFMTGHGDIPMSVRAMKAGAVDFLTKPFRDQDMLDAVFAALERDRKRCDEEQSTAATKALYQTLTSREREVMSFVTKGLMNKQIAGELGLSEITVKIHRGHVMRKMEVRTLADLVRISERLGLSSSNPVS</sequence>
<dbReference type="InterPro" id="IPR001789">
    <property type="entry name" value="Sig_transdc_resp-reg_receiver"/>
</dbReference>
<reference evidence="7 8" key="1">
    <citation type="submission" date="2022-12" db="EMBL/GenBank/DDBJ databases">
        <authorList>
            <person name="Muema E."/>
        </authorList>
    </citation>
    <scope>NUCLEOTIDE SEQUENCE [LARGE SCALE GENOMIC DNA]</scope>
    <source>
        <strain evidence="8">1330</strain>
    </source>
</reference>
<proteinExistence type="predicted"/>
<keyword evidence="3" id="KW-0804">Transcription</keyword>
<dbReference type="CDD" id="cd06170">
    <property type="entry name" value="LuxR_C_like"/>
    <property type="match status" value="1"/>
</dbReference>
<keyword evidence="2" id="KW-0238">DNA-binding</keyword>
<dbReference type="Pfam" id="PF00196">
    <property type="entry name" value="GerE"/>
    <property type="match status" value="1"/>
</dbReference>
<dbReference type="EMBL" id="JAPYKO010000003">
    <property type="protein sequence ID" value="MEI9401821.1"/>
    <property type="molecule type" value="Genomic_DNA"/>
</dbReference>
<dbReference type="InterPro" id="IPR011006">
    <property type="entry name" value="CheY-like_superfamily"/>
</dbReference>
<dbReference type="SMART" id="SM00421">
    <property type="entry name" value="HTH_LUXR"/>
    <property type="match status" value="1"/>
</dbReference>
<evidence type="ECO:0000256" key="3">
    <source>
        <dbReference type="ARBA" id="ARBA00023163"/>
    </source>
</evidence>
<dbReference type="Pfam" id="PF00072">
    <property type="entry name" value="Response_reg"/>
    <property type="match status" value="1"/>
</dbReference>
<dbReference type="PANTHER" id="PTHR44688">
    <property type="entry name" value="DNA-BINDING TRANSCRIPTIONAL ACTIVATOR DEVR_DOSR"/>
    <property type="match status" value="1"/>
</dbReference>
<keyword evidence="1" id="KW-0805">Transcription regulation</keyword>
<evidence type="ECO:0000256" key="4">
    <source>
        <dbReference type="PROSITE-ProRule" id="PRU00169"/>
    </source>
</evidence>
<dbReference type="PROSITE" id="PS50110">
    <property type="entry name" value="RESPONSE_REGULATORY"/>
    <property type="match status" value="1"/>
</dbReference>
<dbReference type="InterPro" id="IPR000792">
    <property type="entry name" value="Tscrpt_reg_LuxR_C"/>
</dbReference>
<organism evidence="7 8">
    <name type="scientific">Mesorhizobium argentiipisi</name>
    <dbReference type="NCBI Taxonomy" id="3015175"/>
    <lineage>
        <taxon>Bacteria</taxon>
        <taxon>Pseudomonadati</taxon>
        <taxon>Pseudomonadota</taxon>
        <taxon>Alphaproteobacteria</taxon>
        <taxon>Hyphomicrobiales</taxon>
        <taxon>Phyllobacteriaceae</taxon>
        <taxon>Mesorhizobium</taxon>
    </lineage>
</organism>